<dbReference type="InterPro" id="IPR016181">
    <property type="entry name" value="Acyl_CoA_acyltransferase"/>
</dbReference>
<comment type="caution">
    <text evidence="2">The sequence shown here is derived from an EMBL/GenBank/DDBJ whole genome shotgun (WGS) entry which is preliminary data.</text>
</comment>
<accession>A0A7X0IPG6</accession>
<gene>
    <name evidence="2" type="ORF">GGD46_001539</name>
</gene>
<keyword evidence="2" id="KW-0808">Transferase</keyword>
<evidence type="ECO:0000313" key="3">
    <source>
        <dbReference type="Proteomes" id="UP000565576"/>
    </source>
</evidence>
<dbReference type="Proteomes" id="UP000565576">
    <property type="component" value="Unassembled WGS sequence"/>
</dbReference>
<dbReference type="EMBL" id="JACHBG010000002">
    <property type="protein sequence ID" value="MBB6484273.1"/>
    <property type="molecule type" value="Genomic_DNA"/>
</dbReference>
<dbReference type="SUPFAM" id="SSF55729">
    <property type="entry name" value="Acyl-CoA N-acyltransferases (Nat)"/>
    <property type="match status" value="1"/>
</dbReference>
<evidence type="ECO:0000313" key="2">
    <source>
        <dbReference type="EMBL" id="MBB6484273.1"/>
    </source>
</evidence>
<dbReference type="PROSITE" id="PS51186">
    <property type="entry name" value="GNAT"/>
    <property type="match status" value="1"/>
</dbReference>
<protein>
    <submittedName>
        <fullName evidence="2">GNAT superfamily N-acetyltransferase</fullName>
    </submittedName>
</protein>
<name>A0A7X0IPG6_9HYPH</name>
<proteinExistence type="predicted"/>
<feature type="domain" description="N-acetyltransferase" evidence="1">
    <location>
        <begin position="1"/>
        <end position="140"/>
    </location>
</feature>
<dbReference type="InterPro" id="IPR000182">
    <property type="entry name" value="GNAT_dom"/>
</dbReference>
<dbReference type="GO" id="GO:0016747">
    <property type="term" value="F:acyltransferase activity, transferring groups other than amino-acyl groups"/>
    <property type="evidence" value="ECO:0007669"/>
    <property type="project" value="InterPro"/>
</dbReference>
<sequence>MMTEFDITDAPSDADLAAISQGLTAFNAADIGASQRRALAVLIRDDEGNTIGGISGYTGWGWLFTQWLFVPDTLRGQGMAGKLLDAAEAEAAARGCFAAWIDTFNPQALRAYQRQGYTIFGELPDFPVGRSRFFLQKKLPQR</sequence>
<dbReference type="AlphaFoldDB" id="A0A7X0IPG6"/>
<dbReference type="Pfam" id="PF00583">
    <property type="entry name" value="Acetyltransf_1"/>
    <property type="match status" value="1"/>
</dbReference>
<dbReference type="Gene3D" id="3.40.630.30">
    <property type="match status" value="1"/>
</dbReference>
<reference evidence="2 3" key="1">
    <citation type="submission" date="2020-08" db="EMBL/GenBank/DDBJ databases">
        <title>Genomic Encyclopedia of Type Strains, Phase IV (KMG-V): Genome sequencing to study the core and pangenomes of soil and plant-associated prokaryotes.</title>
        <authorList>
            <person name="Whitman W."/>
        </authorList>
    </citation>
    <scope>NUCLEOTIDE SEQUENCE [LARGE SCALE GENOMIC DNA]</scope>
    <source>
        <strain evidence="2 3">SEMIA 4060</strain>
    </source>
</reference>
<organism evidence="2 3">
    <name type="scientific">Rhizobium lusitanum</name>
    <dbReference type="NCBI Taxonomy" id="293958"/>
    <lineage>
        <taxon>Bacteria</taxon>
        <taxon>Pseudomonadati</taxon>
        <taxon>Pseudomonadota</taxon>
        <taxon>Alphaproteobacteria</taxon>
        <taxon>Hyphomicrobiales</taxon>
        <taxon>Rhizobiaceae</taxon>
        <taxon>Rhizobium/Agrobacterium group</taxon>
        <taxon>Rhizobium</taxon>
    </lineage>
</organism>
<evidence type="ECO:0000259" key="1">
    <source>
        <dbReference type="PROSITE" id="PS51186"/>
    </source>
</evidence>